<dbReference type="SMART" id="SM00577">
    <property type="entry name" value="CPDc"/>
    <property type="match status" value="1"/>
</dbReference>
<dbReference type="InterPro" id="IPR023214">
    <property type="entry name" value="HAD_sf"/>
</dbReference>
<dbReference type="PANTHER" id="PTHR12210">
    <property type="entry name" value="DULLARD PROTEIN PHOSPHATASE"/>
    <property type="match status" value="1"/>
</dbReference>
<accession>A0A5B9MP09</accession>
<name>A0A5B9MP09_9BACT</name>
<evidence type="ECO:0000313" key="3">
    <source>
        <dbReference type="Proteomes" id="UP000321353"/>
    </source>
</evidence>
<reference evidence="2 3" key="1">
    <citation type="submission" date="2019-02" db="EMBL/GenBank/DDBJ databases">
        <title>Planctomycetal bacteria perform biofilm scaping via a novel small molecule.</title>
        <authorList>
            <person name="Jeske O."/>
            <person name="Boedeker C."/>
            <person name="Wiegand S."/>
            <person name="Breitling P."/>
            <person name="Kallscheuer N."/>
            <person name="Jogler M."/>
            <person name="Rohde M."/>
            <person name="Petersen J."/>
            <person name="Medema M.H."/>
            <person name="Surup F."/>
            <person name="Jogler C."/>
        </authorList>
    </citation>
    <scope>NUCLEOTIDE SEQUENCE [LARGE SCALE GENOMIC DNA]</scope>
    <source>
        <strain evidence="2 3">Mal15</strain>
    </source>
</reference>
<keyword evidence="3" id="KW-1185">Reference proteome</keyword>
<dbReference type="Pfam" id="PF03031">
    <property type="entry name" value="NIF"/>
    <property type="match status" value="1"/>
</dbReference>
<dbReference type="PROSITE" id="PS50969">
    <property type="entry name" value="FCP1"/>
    <property type="match status" value="1"/>
</dbReference>
<dbReference type="InterPro" id="IPR036412">
    <property type="entry name" value="HAD-like_sf"/>
</dbReference>
<dbReference type="InterPro" id="IPR050365">
    <property type="entry name" value="TIM50"/>
</dbReference>
<gene>
    <name evidence="2" type="ORF">Mal15_55010</name>
</gene>
<dbReference type="RefSeq" id="WP_147870505.1">
    <property type="nucleotide sequence ID" value="NZ_CP036264.1"/>
</dbReference>
<dbReference type="KEGG" id="smam:Mal15_55010"/>
<dbReference type="EMBL" id="CP036264">
    <property type="protein sequence ID" value="QEG01425.1"/>
    <property type="molecule type" value="Genomic_DNA"/>
</dbReference>
<organism evidence="2 3">
    <name type="scientific">Stieleria maiorica</name>
    <dbReference type="NCBI Taxonomy" id="2795974"/>
    <lineage>
        <taxon>Bacteria</taxon>
        <taxon>Pseudomonadati</taxon>
        <taxon>Planctomycetota</taxon>
        <taxon>Planctomycetia</taxon>
        <taxon>Pirellulales</taxon>
        <taxon>Pirellulaceae</taxon>
        <taxon>Stieleria</taxon>
    </lineage>
</organism>
<evidence type="ECO:0000313" key="2">
    <source>
        <dbReference type="EMBL" id="QEG01425.1"/>
    </source>
</evidence>
<evidence type="ECO:0000259" key="1">
    <source>
        <dbReference type="PROSITE" id="PS50969"/>
    </source>
</evidence>
<sequence length="183" mass="21624">MDDSTTRPLLILDLDETLIHGAESRLHRDADFKVGPFHIYMRPHLQAFFDSIARHFDVAIWSSASPDYVDGIASMLARFVTSWQFVWSRVRCVQRMDPEMMTKIFIKDLRKVKRRGFDLDRVLMVDDTRHKVSRNYGNAIYIPPYEGKDEDAELPQLAKYVNSLRHEPNFRRIEKRGWRTKPL</sequence>
<proteinExistence type="predicted"/>
<feature type="domain" description="FCP1 homology" evidence="1">
    <location>
        <begin position="3"/>
        <end position="164"/>
    </location>
</feature>
<dbReference type="Gene3D" id="3.40.50.1000">
    <property type="entry name" value="HAD superfamily/HAD-like"/>
    <property type="match status" value="1"/>
</dbReference>
<dbReference type="SUPFAM" id="SSF56784">
    <property type="entry name" value="HAD-like"/>
    <property type="match status" value="1"/>
</dbReference>
<dbReference type="AlphaFoldDB" id="A0A5B9MP09"/>
<dbReference type="Proteomes" id="UP000321353">
    <property type="component" value="Chromosome"/>
</dbReference>
<protein>
    <submittedName>
        <fullName evidence="2">NLI interacting factor-like phosphatase</fullName>
    </submittedName>
</protein>
<dbReference type="InterPro" id="IPR004274">
    <property type="entry name" value="FCP1_dom"/>
</dbReference>